<reference evidence="2 3" key="1">
    <citation type="submission" date="2019-01" db="EMBL/GenBank/DDBJ databases">
        <authorList>
            <person name="Sayadi A."/>
        </authorList>
    </citation>
    <scope>NUCLEOTIDE SEQUENCE [LARGE SCALE GENOMIC DNA]</scope>
</reference>
<evidence type="ECO:0000313" key="2">
    <source>
        <dbReference type="EMBL" id="VEN39637.1"/>
    </source>
</evidence>
<feature type="non-terminal residue" evidence="2">
    <location>
        <position position="81"/>
    </location>
</feature>
<evidence type="ECO:0000313" key="3">
    <source>
        <dbReference type="Proteomes" id="UP000410492"/>
    </source>
</evidence>
<gene>
    <name evidence="1" type="ORF">CALMAC_LOCUS2842</name>
    <name evidence="2" type="ORF">CALMAC_LOCUS4096</name>
</gene>
<keyword evidence="3" id="KW-1185">Reference proteome</keyword>
<sequence>MAIYQVLKKDYFKFPGTVEQWKHIAKAFEEKWNFPNCLGAVDGKHVNIVPPPNSGSYYWNYKGAHSIVLMGIADARYEFMM</sequence>
<dbReference type="Proteomes" id="UP000410492">
    <property type="component" value="Unassembled WGS sequence"/>
</dbReference>
<protein>
    <recommendedName>
        <fullName evidence="4">DDE Tnp4 domain-containing protein</fullName>
    </recommendedName>
</protein>
<dbReference type="OrthoDB" id="6775305at2759"/>
<accession>A0A653BXF7</accession>
<evidence type="ECO:0008006" key="4">
    <source>
        <dbReference type="Google" id="ProtNLM"/>
    </source>
</evidence>
<dbReference type="EMBL" id="CAACVG010005841">
    <property type="protein sequence ID" value="VEN39637.1"/>
    <property type="molecule type" value="Genomic_DNA"/>
</dbReference>
<dbReference type="AlphaFoldDB" id="A0A653BXF7"/>
<proteinExistence type="predicted"/>
<name>A0A653BXF7_CALMS</name>
<evidence type="ECO:0000313" key="1">
    <source>
        <dbReference type="EMBL" id="VEN37661.1"/>
    </source>
</evidence>
<dbReference type="EMBL" id="CAACVG010003640">
    <property type="protein sequence ID" value="VEN37661.1"/>
    <property type="molecule type" value="Genomic_DNA"/>
</dbReference>
<organism evidence="2 3">
    <name type="scientific">Callosobruchus maculatus</name>
    <name type="common">Southern cowpea weevil</name>
    <name type="synonym">Pulse bruchid</name>
    <dbReference type="NCBI Taxonomy" id="64391"/>
    <lineage>
        <taxon>Eukaryota</taxon>
        <taxon>Metazoa</taxon>
        <taxon>Ecdysozoa</taxon>
        <taxon>Arthropoda</taxon>
        <taxon>Hexapoda</taxon>
        <taxon>Insecta</taxon>
        <taxon>Pterygota</taxon>
        <taxon>Neoptera</taxon>
        <taxon>Endopterygota</taxon>
        <taxon>Coleoptera</taxon>
        <taxon>Polyphaga</taxon>
        <taxon>Cucujiformia</taxon>
        <taxon>Chrysomeloidea</taxon>
        <taxon>Chrysomelidae</taxon>
        <taxon>Bruchinae</taxon>
        <taxon>Bruchini</taxon>
        <taxon>Callosobruchus</taxon>
    </lineage>
</organism>